<feature type="domain" description="PAS" evidence="4">
    <location>
        <begin position="360"/>
        <end position="404"/>
    </location>
</feature>
<dbReference type="PROSITE" id="PS50112">
    <property type="entry name" value="PAS"/>
    <property type="match status" value="2"/>
</dbReference>
<feature type="domain" description="GGDEF" evidence="7">
    <location>
        <begin position="640"/>
        <end position="778"/>
    </location>
</feature>
<evidence type="ECO:0000259" key="6">
    <source>
        <dbReference type="PROSITE" id="PS50883"/>
    </source>
</evidence>
<dbReference type="FunFam" id="3.20.20.450:FF:000001">
    <property type="entry name" value="Cyclic di-GMP phosphodiesterase yahA"/>
    <property type="match status" value="1"/>
</dbReference>
<dbReference type="InterPro" id="IPR001633">
    <property type="entry name" value="EAL_dom"/>
</dbReference>
<reference evidence="8 9" key="1">
    <citation type="submission" date="2016-09" db="EMBL/GenBank/DDBJ databases">
        <title>Acidihalobacter prosperus V6 (DSM14174).</title>
        <authorList>
            <person name="Khaleque H.N."/>
            <person name="Ramsay J.P."/>
            <person name="Murphy R.J.T."/>
            <person name="Kaksonen A.H."/>
            <person name="Boxall N.J."/>
            <person name="Watkin E.L.J."/>
        </authorList>
    </citation>
    <scope>NUCLEOTIDE SEQUENCE [LARGE SCALE GENOMIC DNA]</scope>
    <source>
        <strain evidence="8 9">V6</strain>
        <plasmid evidence="9">papv6</plasmid>
    </source>
</reference>
<dbReference type="NCBIfam" id="TIGR00254">
    <property type="entry name" value="GGDEF"/>
    <property type="match status" value="1"/>
</dbReference>
<keyword evidence="3" id="KW-1133">Transmembrane helix</keyword>
<dbReference type="SMART" id="SM00091">
    <property type="entry name" value="PAS"/>
    <property type="match status" value="3"/>
</dbReference>
<evidence type="ECO:0000259" key="5">
    <source>
        <dbReference type="PROSITE" id="PS50113"/>
    </source>
</evidence>
<dbReference type="InterPro" id="IPR043128">
    <property type="entry name" value="Rev_trsase/Diguanyl_cyclase"/>
</dbReference>
<dbReference type="Gene3D" id="3.30.70.270">
    <property type="match status" value="1"/>
</dbReference>
<evidence type="ECO:0000259" key="4">
    <source>
        <dbReference type="PROSITE" id="PS50112"/>
    </source>
</evidence>
<dbReference type="InterPro" id="IPR000160">
    <property type="entry name" value="GGDEF_dom"/>
</dbReference>
<dbReference type="Gene3D" id="3.20.20.450">
    <property type="entry name" value="EAL domain"/>
    <property type="match status" value="1"/>
</dbReference>
<dbReference type="EC" id="3.1.4.52" evidence="1"/>
<dbReference type="SMART" id="SM00086">
    <property type="entry name" value="PAC"/>
    <property type="match status" value="3"/>
</dbReference>
<sequence length="1047" mass="117292">MAGIDGILIYALIHHLMISRRAVHRTLHTLFAVVCLFALLLSLSHMLTVQSLTAAGYLERLKFEHIFALLLVYTLAVFTLYYAKRLAHWFVVAFGAAFAALIVIEMVLPYTLQFRQFYGIARETLPWGEVITIARGQPGYFAAIPTAVVLSSLGYAFVQLLRSYRETREPGRLWMLGAFGFVILGTAEIILVRLGLVHGVLLGSYDILGLVVVMSSVYILESQQQLATAESNFRELFERSPTAMVSFEPSSGRILEANTAAVNLTGFTREDFLARKVTEFGIQGDEDENGTFVQLIQRLASGEDVTASYESRLKRRDGRELLLDLYFSTIINPLGHVVRIIANAIDVTEARRAHQALALESEKNQMLLRSSSDGIHIVDAQGFLVEASDSFFDMLGYERGELNGCHVTEWDSEMTLSEIRAHLAGFFQANQYTVFETRHRRKNGAIIPVEIAAVPILLAGKPYIFNASRDITQRKRIREALQASETQFRTLFDTSPIGIAFCRDGALVEANTAFKVLHGYAGEENLIGRRFASFFVDDGQRLEEQYRRYESSAMGESFSSEAVARKKNGTEFPVLVSLQRVHMADGETTFAYMIDFTELKQREEEIQELAFYDQLTKLPNRHLMIDRLTLALSNAERSKHYGAVLMIDLDNFKVINDTLGHDYGDLVLQQVAVQLQNCLRPGDTLSRLGGDEFLVILESLADVEGAAVRETESTCQRLLHALGQPFMLDGKPYRISACIGATLFNNADLTLDDRIKQADIAMYQAKNTARNTMQFFDPRMQESINRRATDESDLYTAIENGQFELHYQIQVDGDGTPTGAEALIRWRHPERGLVSPAEFIPLAEETGQILPIGRWVINAACAQLRLWQSDPLMRHLTLSFNISSRQFQQPEFPRIVRRALQRHAAPADHLKIELTESVLLDNAEHAIAVMQQLRELGIRFSLDDFGTGYSSLQYLKRLPLDQLKIDQSFIHDISTDSGDLSIVQAIMAMASKLGFEVIAEGVETHEQRELLASIGCFAYQGYLFGRPVSATALLGTTEAVARAAVGR</sequence>
<feature type="transmembrane region" description="Helical" evidence="3">
    <location>
        <begin position="27"/>
        <end position="46"/>
    </location>
</feature>
<dbReference type="SMART" id="SM00267">
    <property type="entry name" value="GGDEF"/>
    <property type="match status" value="1"/>
</dbReference>
<evidence type="ECO:0000256" key="2">
    <source>
        <dbReference type="ARBA" id="ARBA00022636"/>
    </source>
</evidence>
<dbReference type="InterPro" id="IPR029787">
    <property type="entry name" value="Nucleotide_cyclase"/>
</dbReference>
<dbReference type="CDD" id="cd01949">
    <property type="entry name" value="GGDEF"/>
    <property type="match status" value="1"/>
</dbReference>
<feature type="domain" description="EAL" evidence="6">
    <location>
        <begin position="787"/>
        <end position="1041"/>
    </location>
</feature>
<dbReference type="SMART" id="SM00052">
    <property type="entry name" value="EAL"/>
    <property type="match status" value="1"/>
</dbReference>
<dbReference type="PROSITE" id="PS50883">
    <property type="entry name" value="EAL"/>
    <property type="match status" value="1"/>
</dbReference>
<dbReference type="NCBIfam" id="TIGR00229">
    <property type="entry name" value="sensory_box"/>
    <property type="match status" value="3"/>
</dbReference>
<evidence type="ECO:0000313" key="9">
    <source>
        <dbReference type="Proteomes" id="UP000095342"/>
    </source>
</evidence>
<gene>
    <name evidence="8" type="ORF">BJI67_16355</name>
</gene>
<dbReference type="Gene3D" id="3.30.450.20">
    <property type="entry name" value="PAS domain"/>
    <property type="match status" value="3"/>
</dbReference>
<feature type="domain" description="PAC" evidence="5">
    <location>
        <begin position="307"/>
        <end position="359"/>
    </location>
</feature>
<feature type="transmembrane region" description="Helical" evidence="3">
    <location>
        <begin position="90"/>
        <end position="112"/>
    </location>
</feature>
<feature type="domain" description="PAS" evidence="4">
    <location>
        <begin position="229"/>
        <end position="280"/>
    </location>
</feature>
<dbReference type="Pfam" id="PF00563">
    <property type="entry name" value="EAL"/>
    <property type="match status" value="1"/>
</dbReference>
<evidence type="ECO:0000256" key="3">
    <source>
        <dbReference type="SAM" id="Phobius"/>
    </source>
</evidence>
<proteinExistence type="predicted"/>
<dbReference type="InterPro" id="IPR052155">
    <property type="entry name" value="Biofilm_reg_signaling"/>
</dbReference>
<dbReference type="InterPro" id="IPR035965">
    <property type="entry name" value="PAS-like_dom_sf"/>
</dbReference>
<dbReference type="InterPro" id="IPR001610">
    <property type="entry name" value="PAC"/>
</dbReference>
<dbReference type="AlphaFoldDB" id="A0A1D8KCY0"/>
<dbReference type="InterPro" id="IPR035919">
    <property type="entry name" value="EAL_sf"/>
</dbReference>
<dbReference type="Pfam" id="PF00990">
    <property type="entry name" value="GGDEF"/>
    <property type="match status" value="1"/>
</dbReference>
<keyword evidence="3" id="KW-0472">Membrane</keyword>
<dbReference type="InterPro" id="IPR000014">
    <property type="entry name" value="PAS"/>
</dbReference>
<dbReference type="CDD" id="cd01948">
    <property type="entry name" value="EAL"/>
    <property type="match status" value="1"/>
</dbReference>
<keyword evidence="2" id="KW-0973">c-di-GMP</keyword>
<feature type="transmembrane region" description="Helical" evidence="3">
    <location>
        <begin position="66"/>
        <end position="83"/>
    </location>
</feature>
<dbReference type="PROSITE" id="PS50113">
    <property type="entry name" value="PAC"/>
    <property type="match status" value="2"/>
</dbReference>
<evidence type="ECO:0000313" key="8">
    <source>
        <dbReference type="EMBL" id="AOV18810.1"/>
    </source>
</evidence>
<dbReference type="SUPFAM" id="SSF55073">
    <property type="entry name" value="Nucleotide cyclase"/>
    <property type="match status" value="1"/>
</dbReference>
<protein>
    <recommendedName>
        <fullName evidence="1">cyclic-guanylate-specific phosphodiesterase</fullName>
        <ecNumber evidence="1">3.1.4.52</ecNumber>
    </recommendedName>
</protein>
<name>A0A1D8KCY0_9GAMM</name>
<dbReference type="InterPro" id="IPR000700">
    <property type="entry name" value="PAS-assoc_C"/>
</dbReference>
<evidence type="ECO:0000256" key="1">
    <source>
        <dbReference type="ARBA" id="ARBA00012282"/>
    </source>
</evidence>
<feature type="transmembrane region" description="Helical" evidence="3">
    <location>
        <begin position="140"/>
        <end position="161"/>
    </location>
</feature>
<dbReference type="PROSITE" id="PS50887">
    <property type="entry name" value="GGDEF"/>
    <property type="match status" value="1"/>
</dbReference>
<dbReference type="Pfam" id="PF13426">
    <property type="entry name" value="PAS_9"/>
    <property type="match status" value="3"/>
</dbReference>
<keyword evidence="3" id="KW-0812">Transmembrane</keyword>
<dbReference type="KEGG" id="aaeo:BJI67_16355"/>
<dbReference type="CDD" id="cd00130">
    <property type="entry name" value="PAS"/>
    <property type="match status" value="2"/>
</dbReference>
<evidence type="ECO:0000259" key="7">
    <source>
        <dbReference type="PROSITE" id="PS50887"/>
    </source>
</evidence>
<dbReference type="SUPFAM" id="SSF141868">
    <property type="entry name" value="EAL domain-like"/>
    <property type="match status" value="1"/>
</dbReference>
<dbReference type="EMBL" id="CP017449">
    <property type="protein sequence ID" value="AOV18810.1"/>
    <property type="molecule type" value="Genomic_DNA"/>
</dbReference>
<keyword evidence="9" id="KW-1185">Reference proteome</keyword>
<dbReference type="SUPFAM" id="SSF55785">
    <property type="entry name" value="PYP-like sensor domain (PAS domain)"/>
    <property type="match status" value="3"/>
</dbReference>
<dbReference type="Proteomes" id="UP000095342">
    <property type="component" value="Plasmid pAPV6"/>
</dbReference>
<feature type="transmembrane region" description="Helical" evidence="3">
    <location>
        <begin position="173"/>
        <end position="196"/>
    </location>
</feature>
<dbReference type="PANTHER" id="PTHR44757:SF2">
    <property type="entry name" value="BIOFILM ARCHITECTURE MAINTENANCE PROTEIN MBAA"/>
    <property type="match status" value="1"/>
</dbReference>
<dbReference type="GO" id="GO:0071111">
    <property type="term" value="F:cyclic-guanylate-specific phosphodiesterase activity"/>
    <property type="evidence" value="ECO:0007669"/>
    <property type="project" value="UniProtKB-EC"/>
</dbReference>
<geneLocation type="plasmid" evidence="9">
    <name>papv6</name>
</geneLocation>
<accession>A0A1D8KCY0</accession>
<dbReference type="PANTHER" id="PTHR44757">
    <property type="entry name" value="DIGUANYLATE CYCLASE DGCP"/>
    <property type="match status" value="1"/>
</dbReference>
<organism evidence="8 9">
    <name type="scientific">Acidihalobacter aeolianus</name>
    <dbReference type="NCBI Taxonomy" id="2792603"/>
    <lineage>
        <taxon>Bacteria</taxon>
        <taxon>Pseudomonadati</taxon>
        <taxon>Pseudomonadota</taxon>
        <taxon>Gammaproteobacteria</taxon>
        <taxon>Chromatiales</taxon>
        <taxon>Ectothiorhodospiraceae</taxon>
        <taxon>Acidihalobacter</taxon>
    </lineage>
</organism>
<feature type="domain" description="PAC" evidence="5">
    <location>
        <begin position="433"/>
        <end position="483"/>
    </location>
</feature>
<keyword evidence="8" id="KW-0614">Plasmid</keyword>